<dbReference type="CDD" id="cd22343">
    <property type="entry name" value="PDDEXK_lambda_exonuclease-like"/>
    <property type="match status" value="1"/>
</dbReference>
<evidence type="ECO:0000259" key="1">
    <source>
        <dbReference type="Pfam" id="PF09588"/>
    </source>
</evidence>
<comment type="caution">
    <text evidence="2">The sequence shown here is derived from an EMBL/GenBank/DDBJ whole genome shotgun (WGS) entry which is preliminary data.</text>
</comment>
<dbReference type="Gene3D" id="3.90.320.10">
    <property type="match status" value="1"/>
</dbReference>
<dbReference type="SUPFAM" id="SSF52980">
    <property type="entry name" value="Restriction endonuclease-like"/>
    <property type="match status" value="1"/>
</dbReference>
<dbReference type="Proteomes" id="UP000827721">
    <property type="component" value="Unassembled WGS sequence"/>
</dbReference>
<dbReference type="NCBIfam" id="TIGR03033">
    <property type="entry name" value="phage_rel_nuc"/>
    <property type="match status" value="1"/>
</dbReference>
<dbReference type="InterPro" id="IPR011604">
    <property type="entry name" value="PDDEXK-like_dom_sf"/>
</dbReference>
<dbReference type="PANTHER" id="PTHR46609">
    <property type="entry name" value="EXONUCLEASE, PHAGE-TYPE/RECB, C-TERMINAL DOMAIN-CONTAINING PROTEIN"/>
    <property type="match status" value="1"/>
</dbReference>
<organism evidence="2 3">
    <name type="scientific">Xanthoceras sorbifolium</name>
    <dbReference type="NCBI Taxonomy" id="99658"/>
    <lineage>
        <taxon>Eukaryota</taxon>
        <taxon>Viridiplantae</taxon>
        <taxon>Streptophyta</taxon>
        <taxon>Embryophyta</taxon>
        <taxon>Tracheophyta</taxon>
        <taxon>Spermatophyta</taxon>
        <taxon>Magnoliopsida</taxon>
        <taxon>eudicotyledons</taxon>
        <taxon>Gunneridae</taxon>
        <taxon>Pentapetalae</taxon>
        <taxon>rosids</taxon>
        <taxon>malvids</taxon>
        <taxon>Sapindales</taxon>
        <taxon>Sapindaceae</taxon>
        <taxon>Xanthoceroideae</taxon>
        <taxon>Xanthoceras</taxon>
    </lineage>
</organism>
<sequence length="409" mass="45838">MMNMVQVSSTRSRASFVLTNSGGGPFSAVSLSNPNIFAFGKSKSLSVEVWLPSAWTSFGASVKEVVFRELLLGHLAFCGFCRFFQPNKHTTNCLIFSAMSNACLTRFSSINHKAVTPLSVRRSQGSGIRRTSSTCAAAWISPTAPLIIRPPSLLVKVACAAQNDILQRSDEWFALRRDKLTTSTFSTALGFWKGKRRSELWHEKVFASESQVVEASKRCAMEWGVLNEAAAIDRYKSITGREVSSLAFAIHAEDRFDWLGASPDGLLGCFPVGGILEVKCPYNKGKPETALPWSTMPFYYMPQVQGQMEIMGREWVDLYCWTINGSTIFRVHRDRDYWELIHEILQEFWWGNVLPAKEALSKGREDEAKSYNPTSTHRLTGLTISKSLKLASESKLLCREIAGHVEFFR</sequence>
<evidence type="ECO:0000313" key="2">
    <source>
        <dbReference type="EMBL" id="KAH7570445.1"/>
    </source>
</evidence>
<dbReference type="PANTHER" id="PTHR46609:SF6">
    <property type="entry name" value="EXONUCLEASE, PHAGE-TYPE_RECB, C-TERMINAL DOMAIN-CONTAINING PROTEIN-RELATED"/>
    <property type="match status" value="1"/>
</dbReference>
<dbReference type="InterPro" id="IPR051703">
    <property type="entry name" value="NF-kappa-B_Signaling_Reg"/>
</dbReference>
<proteinExistence type="predicted"/>
<keyword evidence="3" id="KW-1185">Reference proteome</keyword>
<gene>
    <name evidence="2" type="ORF">JRO89_XS05G0107500</name>
</gene>
<protein>
    <recommendedName>
        <fullName evidence="1">YqaJ viral recombinase domain-containing protein</fullName>
    </recommendedName>
</protein>
<dbReference type="Pfam" id="PF09588">
    <property type="entry name" value="YqaJ"/>
    <property type="match status" value="1"/>
</dbReference>
<feature type="domain" description="YqaJ viral recombinase" evidence="1">
    <location>
        <begin position="171"/>
        <end position="313"/>
    </location>
</feature>
<dbReference type="EMBL" id="JAFEMO010000005">
    <property type="protein sequence ID" value="KAH7570445.1"/>
    <property type="molecule type" value="Genomic_DNA"/>
</dbReference>
<dbReference type="InterPro" id="IPR017482">
    <property type="entry name" value="Lambda-type_endonuclease"/>
</dbReference>
<dbReference type="InterPro" id="IPR011335">
    <property type="entry name" value="Restrct_endonuc-II-like"/>
</dbReference>
<name>A0ABQ8I1H0_9ROSI</name>
<accession>A0ABQ8I1H0</accession>
<evidence type="ECO:0000313" key="3">
    <source>
        <dbReference type="Proteomes" id="UP000827721"/>
    </source>
</evidence>
<dbReference type="InterPro" id="IPR019080">
    <property type="entry name" value="YqaJ_viral_recombinase"/>
</dbReference>
<reference evidence="2 3" key="1">
    <citation type="submission" date="2021-02" db="EMBL/GenBank/DDBJ databases">
        <title>Plant Genome Project.</title>
        <authorList>
            <person name="Zhang R.-G."/>
        </authorList>
    </citation>
    <scope>NUCLEOTIDE SEQUENCE [LARGE SCALE GENOMIC DNA]</scope>
    <source>
        <tissue evidence="2">Leaves</tissue>
    </source>
</reference>